<evidence type="ECO:0000313" key="7">
    <source>
        <dbReference type="EMBL" id="CAB4996877.1"/>
    </source>
</evidence>
<dbReference type="AlphaFoldDB" id="A0A6J7NV48"/>
<dbReference type="Gene3D" id="1.10.12.10">
    <property type="entry name" value="Lyase 2-enoyl-coa Hydratase, Chain A, domain 2"/>
    <property type="match status" value="1"/>
</dbReference>
<evidence type="ECO:0000313" key="6">
    <source>
        <dbReference type="EMBL" id="CAB4794324.1"/>
    </source>
</evidence>
<evidence type="ECO:0000256" key="4">
    <source>
        <dbReference type="ARBA" id="ARBA00023098"/>
    </source>
</evidence>
<keyword evidence="5" id="KW-0413">Isomerase</keyword>
<proteinExistence type="inferred from homology"/>
<protein>
    <submittedName>
        <fullName evidence="7">Unannotated protein</fullName>
    </submittedName>
</protein>
<dbReference type="PANTHER" id="PTHR43149">
    <property type="entry name" value="ENOYL-COA HYDRATASE"/>
    <property type="match status" value="1"/>
</dbReference>
<dbReference type="GO" id="GO:0016853">
    <property type="term" value="F:isomerase activity"/>
    <property type="evidence" value="ECO:0007669"/>
    <property type="project" value="UniProtKB-KW"/>
</dbReference>
<name>A0A6J7NV48_9ZZZZ</name>
<dbReference type="InterPro" id="IPR045002">
    <property type="entry name" value="Ech1-like"/>
</dbReference>
<dbReference type="InterPro" id="IPR018376">
    <property type="entry name" value="Enoyl-CoA_hyd/isom_CS"/>
</dbReference>
<reference evidence="7" key="1">
    <citation type="submission" date="2020-05" db="EMBL/GenBank/DDBJ databases">
        <authorList>
            <person name="Chiriac C."/>
            <person name="Salcher M."/>
            <person name="Ghai R."/>
            <person name="Kavagutti S V."/>
        </authorList>
    </citation>
    <scope>NUCLEOTIDE SEQUENCE</scope>
</reference>
<dbReference type="CDD" id="cd06558">
    <property type="entry name" value="crotonase-like"/>
    <property type="match status" value="1"/>
</dbReference>
<dbReference type="InterPro" id="IPR014748">
    <property type="entry name" value="Enoyl-CoA_hydra_C"/>
</dbReference>
<dbReference type="EMBL" id="CAFBOV010000095">
    <property type="protein sequence ID" value="CAB4996877.1"/>
    <property type="molecule type" value="Genomic_DNA"/>
</dbReference>
<keyword evidence="4" id="KW-0443">Lipid metabolism</keyword>
<organism evidence="7">
    <name type="scientific">freshwater metagenome</name>
    <dbReference type="NCBI Taxonomy" id="449393"/>
    <lineage>
        <taxon>unclassified sequences</taxon>
        <taxon>metagenomes</taxon>
        <taxon>ecological metagenomes</taxon>
    </lineage>
</organism>
<comment type="pathway">
    <text evidence="1">Lipid metabolism; fatty acid beta-oxidation.</text>
</comment>
<accession>A0A6J7NV48</accession>
<dbReference type="PROSITE" id="PS00166">
    <property type="entry name" value="ENOYL_COA_HYDRATASE"/>
    <property type="match status" value="1"/>
</dbReference>
<evidence type="ECO:0000256" key="1">
    <source>
        <dbReference type="ARBA" id="ARBA00005005"/>
    </source>
</evidence>
<gene>
    <name evidence="6" type="ORF">UFOPK3026_00142</name>
    <name evidence="7" type="ORF">UFOPK4020_00587</name>
</gene>
<keyword evidence="3" id="KW-0276">Fatty acid metabolism</keyword>
<dbReference type="SUPFAM" id="SSF52096">
    <property type="entry name" value="ClpP/crotonase"/>
    <property type="match status" value="1"/>
</dbReference>
<dbReference type="GO" id="GO:0006635">
    <property type="term" value="P:fatty acid beta-oxidation"/>
    <property type="evidence" value="ECO:0007669"/>
    <property type="project" value="UniProtKB-UniPathway"/>
</dbReference>
<sequence length="285" mass="30574">MASANDTKTYNDRVVVTINDGIADVRLNRADKRNALDPAMFDAIARAGKDLVTDRDIRAVVLSGNGASFCAGLDFGSFQAMADSGEQSKPKPEADKQNAGVMEPGAITHLAQQICWVWQEVPVPVIAALQGHALGGGMQLALGADIRVAHPTTQLSMREVHWGLIPDMTGTLMLSRLVRDDVVKDLVFSARVISGTEAHELGVVTRVSESPLEVAMQIANEIAVRSPDAVRGAKALINRLSNAGAAEHFAEERRIIHSLIGKPNQVEAVMANFEKRPTNFAPPTV</sequence>
<evidence type="ECO:0000256" key="3">
    <source>
        <dbReference type="ARBA" id="ARBA00022832"/>
    </source>
</evidence>
<dbReference type="InterPro" id="IPR001753">
    <property type="entry name" value="Enoyl-CoA_hydra/iso"/>
</dbReference>
<dbReference type="UniPathway" id="UPA00659"/>
<dbReference type="InterPro" id="IPR029045">
    <property type="entry name" value="ClpP/crotonase-like_dom_sf"/>
</dbReference>
<dbReference type="PANTHER" id="PTHR43149:SF1">
    <property type="entry name" value="DELTA(3,5)-DELTA(2,4)-DIENOYL-COA ISOMERASE, MITOCHONDRIAL"/>
    <property type="match status" value="1"/>
</dbReference>
<dbReference type="NCBIfam" id="NF005699">
    <property type="entry name" value="PRK07509.1"/>
    <property type="match status" value="1"/>
</dbReference>
<comment type="similarity">
    <text evidence="2">Belongs to the enoyl-CoA hydratase/isomerase family.</text>
</comment>
<dbReference type="Pfam" id="PF00378">
    <property type="entry name" value="ECH_1"/>
    <property type="match status" value="1"/>
</dbReference>
<evidence type="ECO:0000256" key="2">
    <source>
        <dbReference type="ARBA" id="ARBA00005254"/>
    </source>
</evidence>
<evidence type="ECO:0000256" key="5">
    <source>
        <dbReference type="ARBA" id="ARBA00023235"/>
    </source>
</evidence>
<dbReference type="EMBL" id="CAFAAP010000011">
    <property type="protein sequence ID" value="CAB4794324.1"/>
    <property type="molecule type" value="Genomic_DNA"/>
</dbReference>
<dbReference type="Gene3D" id="3.90.226.10">
    <property type="entry name" value="2-enoyl-CoA Hydratase, Chain A, domain 1"/>
    <property type="match status" value="1"/>
</dbReference>